<protein>
    <submittedName>
        <fullName evidence="4">Dihydroxy-acid dehydratase</fullName>
    </submittedName>
</protein>
<evidence type="ECO:0000256" key="1">
    <source>
        <dbReference type="ARBA" id="ARBA00006486"/>
    </source>
</evidence>
<keyword evidence="5" id="KW-1185">Reference proteome</keyword>
<name>A0ABR4SQD4_BARQI</name>
<organism evidence="4 5">
    <name type="scientific">Bartonella quintana JK 68</name>
    <dbReference type="NCBI Taxonomy" id="1134503"/>
    <lineage>
        <taxon>Bacteria</taxon>
        <taxon>Pseudomonadati</taxon>
        <taxon>Pseudomonadota</taxon>
        <taxon>Alphaproteobacteria</taxon>
        <taxon>Hyphomicrobiales</taxon>
        <taxon>Bartonellaceae</taxon>
        <taxon>Bartonella</taxon>
    </lineage>
</organism>
<proteinExistence type="inferred from homology"/>
<sequence>MPTCPICDSCSGMLTANSMKFLTEALRLFLHENGSVLARYADRQMFFEEARR</sequence>
<evidence type="ECO:0000313" key="4">
    <source>
        <dbReference type="EMBL" id="KEC65233.1"/>
    </source>
</evidence>
<dbReference type="Proteomes" id="UP000027143">
    <property type="component" value="Unassembled WGS sequence"/>
</dbReference>
<dbReference type="InterPro" id="IPR000581">
    <property type="entry name" value="ILV_EDD_N"/>
</dbReference>
<evidence type="ECO:0000259" key="3">
    <source>
        <dbReference type="Pfam" id="PF00920"/>
    </source>
</evidence>
<comment type="similarity">
    <text evidence="1">Belongs to the IlvD/Edd family.</text>
</comment>
<accession>A0ABR4SQD4</accession>
<gene>
    <name evidence="4" type="ORF">O7U_00883</name>
</gene>
<dbReference type="Pfam" id="PF00920">
    <property type="entry name" value="ILVD_EDD_N"/>
    <property type="match status" value="1"/>
</dbReference>
<keyword evidence="2" id="KW-0456">Lyase</keyword>
<dbReference type="EMBL" id="AHPD01000011">
    <property type="protein sequence ID" value="KEC65233.1"/>
    <property type="molecule type" value="Genomic_DNA"/>
</dbReference>
<feature type="domain" description="Dihydroxy-acid/6-phosphogluconate dehydratase N-terminal" evidence="3">
    <location>
        <begin position="3"/>
        <end position="50"/>
    </location>
</feature>
<reference evidence="4 5" key="1">
    <citation type="submission" date="2012-04" db="EMBL/GenBank/DDBJ databases">
        <title>The Genome Sequence of Bartonella quintana JK 68.</title>
        <authorList>
            <consortium name="The Broad Institute Genome Sequencing Platform"/>
            <consortium name="The Broad Institute Genome Sequencing Center for Infectious Disease"/>
            <person name="Feldgarden M."/>
            <person name="Kirby J."/>
            <person name="Kosoy M."/>
            <person name="Birtles R."/>
            <person name="Probert W.S."/>
            <person name="Chiaraviglio L."/>
            <person name="Walker B."/>
            <person name="Young S.K."/>
            <person name="Zeng Q."/>
            <person name="Gargeya S."/>
            <person name="Fitzgerald M."/>
            <person name="Haas B."/>
            <person name="Abouelleil A."/>
            <person name="Alvarado L."/>
            <person name="Arachchi H.M."/>
            <person name="Berlin A.M."/>
            <person name="Chapman S.B."/>
            <person name="Goldberg J."/>
            <person name="Griggs A."/>
            <person name="Gujja S."/>
            <person name="Hansen M."/>
            <person name="Howarth C."/>
            <person name="Imamovic A."/>
            <person name="Larimer J."/>
            <person name="McCowen C."/>
            <person name="Montmayeur A."/>
            <person name="Murphy C."/>
            <person name="Neiman D."/>
            <person name="Pearson M."/>
            <person name="Priest M."/>
            <person name="Roberts A."/>
            <person name="Saif S."/>
            <person name="Shea T."/>
            <person name="Sisk P."/>
            <person name="Sykes S."/>
            <person name="Wortman J."/>
            <person name="Nusbaum C."/>
            <person name="Birren B."/>
        </authorList>
    </citation>
    <scope>NUCLEOTIDE SEQUENCE [LARGE SCALE GENOMIC DNA]</scope>
    <source>
        <strain evidence="4 5">JK 68</strain>
    </source>
</reference>
<dbReference type="InterPro" id="IPR037237">
    <property type="entry name" value="IlvD/EDD_N"/>
</dbReference>
<evidence type="ECO:0000256" key="2">
    <source>
        <dbReference type="ARBA" id="ARBA00023239"/>
    </source>
</evidence>
<comment type="caution">
    <text evidence="4">The sequence shown here is derived from an EMBL/GenBank/DDBJ whole genome shotgun (WGS) entry which is preliminary data.</text>
</comment>
<dbReference type="SUPFAM" id="SSF143975">
    <property type="entry name" value="IlvD/EDD N-terminal domain-like"/>
    <property type="match status" value="1"/>
</dbReference>
<evidence type="ECO:0000313" key="5">
    <source>
        <dbReference type="Proteomes" id="UP000027143"/>
    </source>
</evidence>